<keyword evidence="8" id="KW-1185">Reference proteome</keyword>
<dbReference type="GO" id="GO:0003677">
    <property type="term" value="F:DNA binding"/>
    <property type="evidence" value="ECO:0007669"/>
    <property type="project" value="UniProtKB-KW"/>
</dbReference>
<evidence type="ECO:0000256" key="5">
    <source>
        <dbReference type="SAM" id="MobiDB-lite"/>
    </source>
</evidence>
<accession>A0A6G9YK55</accession>
<dbReference type="InterPro" id="IPR036390">
    <property type="entry name" value="WH_DNA-bd_sf"/>
</dbReference>
<protein>
    <submittedName>
        <fullName evidence="7">LysR family transcriptional regulator</fullName>
    </submittedName>
</protein>
<dbReference type="InterPro" id="IPR005119">
    <property type="entry name" value="LysR_subst-bd"/>
</dbReference>
<organism evidence="7 8">
    <name type="scientific">Nocardia arthritidis</name>
    <dbReference type="NCBI Taxonomy" id="228602"/>
    <lineage>
        <taxon>Bacteria</taxon>
        <taxon>Bacillati</taxon>
        <taxon>Actinomycetota</taxon>
        <taxon>Actinomycetes</taxon>
        <taxon>Mycobacteriales</taxon>
        <taxon>Nocardiaceae</taxon>
        <taxon>Nocardia</taxon>
    </lineage>
</organism>
<dbReference type="Pfam" id="PF00126">
    <property type="entry name" value="HTH_1"/>
    <property type="match status" value="1"/>
</dbReference>
<evidence type="ECO:0000256" key="4">
    <source>
        <dbReference type="ARBA" id="ARBA00023163"/>
    </source>
</evidence>
<dbReference type="Gene3D" id="3.40.190.10">
    <property type="entry name" value="Periplasmic binding protein-like II"/>
    <property type="match status" value="2"/>
</dbReference>
<dbReference type="PANTHER" id="PTHR30118:SF15">
    <property type="entry name" value="TRANSCRIPTIONAL REGULATORY PROTEIN"/>
    <property type="match status" value="1"/>
</dbReference>
<name>A0A6G9YK55_9NOCA</name>
<comment type="similarity">
    <text evidence="1">Belongs to the LysR transcriptional regulatory family.</text>
</comment>
<evidence type="ECO:0000256" key="3">
    <source>
        <dbReference type="ARBA" id="ARBA00023125"/>
    </source>
</evidence>
<dbReference type="EMBL" id="CP046172">
    <property type="protein sequence ID" value="QIS13685.1"/>
    <property type="molecule type" value="Genomic_DNA"/>
</dbReference>
<proteinExistence type="inferred from homology"/>
<keyword evidence="4" id="KW-0804">Transcription</keyword>
<sequence>MCRKGEFTIATIDRLMVTPFTARRRSSGFGLVGRSRAVGTCVIKTGWPARIIRGGTLPSDHSDGDNPGVDPLDMNLLVALDALLETNSVTAAAERLGTSPPAMSRTLAKLRQALGDPLLVRAGRGLTPTPRAVELRHEVRALVEHGRTLLAPRTPVDPLALKRTFAVQADDMVLTDLAAPLLAAIDAEAPGVTVRFLPDDRDGAAALRAGHIDIEVGVLEHSDPEITVQRVLGDRMVGIVSAQHRFATGRVSVAAYASAPHLAISRTGRAQGAIDERLALHGRTRRVVATVPTLSAALFAVRSGNLVCPAPAALTAAALPAMGLCAFEIPLPARGADRDRLASAQFRRQRAPVVPGVGARHAESAGRGRPAAPDHPADNGFRAVGELISSGRSRGRRLGSCRRGSRRWWFPGRRCSAPCGTPCESWCSAG</sequence>
<gene>
    <name evidence="7" type="ORF">F5544_29200</name>
</gene>
<keyword evidence="2" id="KW-0805">Transcription regulation</keyword>
<evidence type="ECO:0000313" key="8">
    <source>
        <dbReference type="Proteomes" id="UP000503540"/>
    </source>
</evidence>
<evidence type="ECO:0000256" key="1">
    <source>
        <dbReference type="ARBA" id="ARBA00009437"/>
    </source>
</evidence>
<dbReference type="SUPFAM" id="SSF53850">
    <property type="entry name" value="Periplasmic binding protein-like II"/>
    <property type="match status" value="1"/>
</dbReference>
<dbReference type="AlphaFoldDB" id="A0A6G9YK55"/>
<keyword evidence="3" id="KW-0238">DNA-binding</keyword>
<dbReference type="PROSITE" id="PS50931">
    <property type="entry name" value="HTH_LYSR"/>
    <property type="match status" value="1"/>
</dbReference>
<dbReference type="InterPro" id="IPR000847">
    <property type="entry name" value="LysR_HTH_N"/>
</dbReference>
<dbReference type="InterPro" id="IPR036388">
    <property type="entry name" value="WH-like_DNA-bd_sf"/>
</dbReference>
<dbReference type="InterPro" id="IPR050389">
    <property type="entry name" value="LysR-type_TF"/>
</dbReference>
<dbReference type="GO" id="GO:0003700">
    <property type="term" value="F:DNA-binding transcription factor activity"/>
    <property type="evidence" value="ECO:0007669"/>
    <property type="project" value="InterPro"/>
</dbReference>
<evidence type="ECO:0000256" key="2">
    <source>
        <dbReference type="ARBA" id="ARBA00023015"/>
    </source>
</evidence>
<evidence type="ECO:0000259" key="6">
    <source>
        <dbReference type="PROSITE" id="PS50931"/>
    </source>
</evidence>
<dbReference type="PANTHER" id="PTHR30118">
    <property type="entry name" value="HTH-TYPE TRANSCRIPTIONAL REGULATOR LEUO-RELATED"/>
    <property type="match status" value="1"/>
</dbReference>
<dbReference type="Gene3D" id="1.10.10.10">
    <property type="entry name" value="Winged helix-like DNA-binding domain superfamily/Winged helix DNA-binding domain"/>
    <property type="match status" value="1"/>
</dbReference>
<feature type="region of interest" description="Disordered" evidence="5">
    <location>
        <begin position="354"/>
        <end position="382"/>
    </location>
</feature>
<dbReference type="KEGG" id="nah:F5544_29200"/>
<dbReference type="Pfam" id="PF03466">
    <property type="entry name" value="LysR_substrate"/>
    <property type="match status" value="1"/>
</dbReference>
<evidence type="ECO:0000313" key="7">
    <source>
        <dbReference type="EMBL" id="QIS13685.1"/>
    </source>
</evidence>
<feature type="domain" description="HTH lysR-type" evidence="6">
    <location>
        <begin position="72"/>
        <end position="129"/>
    </location>
</feature>
<dbReference type="SUPFAM" id="SSF46785">
    <property type="entry name" value="Winged helix' DNA-binding domain"/>
    <property type="match status" value="1"/>
</dbReference>
<dbReference type="Proteomes" id="UP000503540">
    <property type="component" value="Chromosome"/>
</dbReference>
<reference evidence="7 8" key="1">
    <citation type="journal article" date="2019" name="ACS Chem. Biol.">
        <title>Identification and Mobilization of a Cryptic Antibiotic Biosynthesis Gene Locus from a Human-Pathogenic Nocardia Isolate.</title>
        <authorList>
            <person name="Herisse M."/>
            <person name="Ishida K."/>
            <person name="Porter J.L."/>
            <person name="Howden B."/>
            <person name="Hertweck C."/>
            <person name="Stinear T.P."/>
            <person name="Pidot S.J."/>
        </authorList>
    </citation>
    <scope>NUCLEOTIDE SEQUENCE [LARGE SCALE GENOMIC DNA]</scope>
    <source>
        <strain evidence="7 8">AUSMDU00012717</strain>
    </source>
</reference>